<organism evidence="2 3">
    <name type="scientific">Duganella phyllosphaerae</name>
    <dbReference type="NCBI Taxonomy" id="762836"/>
    <lineage>
        <taxon>Bacteria</taxon>
        <taxon>Pseudomonadati</taxon>
        <taxon>Pseudomonadota</taxon>
        <taxon>Betaproteobacteria</taxon>
        <taxon>Burkholderiales</taxon>
        <taxon>Oxalobacteraceae</taxon>
        <taxon>Telluria group</taxon>
        <taxon>Duganella</taxon>
    </lineage>
</organism>
<keyword evidence="3" id="KW-1185">Reference proteome</keyword>
<comment type="caution">
    <text evidence="2">The sequence shown here is derived from an EMBL/GenBank/DDBJ whole genome shotgun (WGS) entry which is preliminary data.</text>
</comment>
<feature type="transmembrane region" description="Helical" evidence="1">
    <location>
        <begin position="239"/>
        <end position="258"/>
    </location>
</feature>
<keyword evidence="1" id="KW-0472">Membrane</keyword>
<dbReference type="EMBL" id="LROM01000126">
    <property type="protein sequence ID" value="OEZ95033.1"/>
    <property type="molecule type" value="Genomic_DNA"/>
</dbReference>
<dbReference type="AlphaFoldDB" id="A0A1E7WCI4"/>
<dbReference type="SUPFAM" id="SSF48452">
    <property type="entry name" value="TPR-like"/>
    <property type="match status" value="1"/>
</dbReference>
<dbReference type="GO" id="GO:0006508">
    <property type="term" value="P:proteolysis"/>
    <property type="evidence" value="ECO:0007669"/>
    <property type="project" value="UniProtKB-KW"/>
</dbReference>
<gene>
    <name evidence="2" type="primary">bepA_9</name>
    <name evidence="2" type="ORF">DUPY_43820</name>
</gene>
<evidence type="ECO:0000313" key="3">
    <source>
        <dbReference type="Proteomes" id="UP000175989"/>
    </source>
</evidence>
<evidence type="ECO:0000256" key="1">
    <source>
        <dbReference type="SAM" id="Phobius"/>
    </source>
</evidence>
<dbReference type="Pfam" id="PF14559">
    <property type="entry name" value="TPR_19"/>
    <property type="match status" value="1"/>
</dbReference>
<sequence length="297" mass="33378">MSENGLLSARDYALQIDGLIERSRYAQARVLIGEALAHYPDDHALLFAGACVDYNTDAGDQARRTLQQILARDPEDYAARSLMVSVLQDAGELPQAELLLIELIREYPEAGFQYARYALLMYRTLHIEKAQALAREAFRLDPNNELALTTCLIGDIIDGRKGAEQAGLARLLQGHPESENTARMLITHLISRGRYKAAKRIAVELLKLYPSSREVLELVVQLDALSHWSMLPLWPLNRWGWAASAALYVITLLALNLVRNQAPLFSSAATWTLLGYCAYSWIYPSLLTRWLKRRAGL</sequence>
<reference evidence="3" key="1">
    <citation type="journal article" date="2016" name="Front. Microbiol.">
        <title>Molecular Keys to the Janthinobacterium and Duganella spp. Interaction with the Plant Pathogen Fusarium graminearum.</title>
        <authorList>
            <person name="Haack F.S."/>
            <person name="Poehlein A."/>
            <person name="Kroger C."/>
            <person name="Voigt C.A."/>
            <person name="Piepenbring M."/>
            <person name="Bode H.B."/>
            <person name="Daniel R."/>
            <person name="Schafer W."/>
            <person name="Streit W.R."/>
        </authorList>
    </citation>
    <scope>NUCLEOTIDE SEQUENCE [LARGE SCALE GENOMIC DNA]</scope>
    <source>
        <strain evidence="3">T54</strain>
    </source>
</reference>
<keyword evidence="2" id="KW-0645">Protease</keyword>
<dbReference type="RefSeq" id="WP_070251092.1">
    <property type="nucleotide sequence ID" value="NZ_LROM01000126.1"/>
</dbReference>
<evidence type="ECO:0000313" key="2">
    <source>
        <dbReference type="EMBL" id="OEZ95033.1"/>
    </source>
</evidence>
<dbReference type="Proteomes" id="UP000175989">
    <property type="component" value="Unassembled WGS sequence"/>
</dbReference>
<accession>A0A1E7WCI4</accession>
<dbReference type="GO" id="GO:0008233">
    <property type="term" value="F:peptidase activity"/>
    <property type="evidence" value="ECO:0007669"/>
    <property type="project" value="UniProtKB-KW"/>
</dbReference>
<feature type="transmembrane region" description="Helical" evidence="1">
    <location>
        <begin position="264"/>
        <end position="284"/>
    </location>
</feature>
<proteinExistence type="predicted"/>
<keyword evidence="1" id="KW-1133">Transmembrane helix</keyword>
<dbReference type="OrthoDB" id="3353922at2"/>
<protein>
    <submittedName>
        <fullName evidence="2">Beta-barrel assembly-enhancing protease</fullName>
    </submittedName>
</protein>
<dbReference type="InterPro" id="IPR011990">
    <property type="entry name" value="TPR-like_helical_dom_sf"/>
</dbReference>
<keyword evidence="2" id="KW-0378">Hydrolase</keyword>
<dbReference type="Gene3D" id="1.25.40.10">
    <property type="entry name" value="Tetratricopeptide repeat domain"/>
    <property type="match status" value="1"/>
</dbReference>
<name>A0A1E7WCI4_9BURK</name>
<dbReference type="PATRIC" id="fig|762836.4.peg.4512"/>
<keyword evidence="1" id="KW-0812">Transmembrane</keyword>